<evidence type="ECO:0000313" key="2">
    <source>
        <dbReference type="EMBL" id="KAK6329758.1"/>
    </source>
</evidence>
<evidence type="ECO:0000256" key="1">
    <source>
        <dbReference type="SAM" id="MobiDB-lite"/>
    </source>
</evidence>
<comment type="caution">
    <text evidence="2">The sequence shown here is derived from an EMBL/GenBank/DDBJ whole genome shotgun (WGS) entry which is preliminary data.</text>
</comment>
<feature type="compositionally biased region" description="Acidic residues" evidence="1">
    <location>
        <begin position="76"/>
        <end position="96"/>
    </location>
</feature>
<keyword evidence="3" id="KW-1185">Reference proteome</keyword>
<protein>
    <submittedName>
        <fullName evidence="2">Uncharacterized protein</fullName>
    </submittedName>
</protein>
<name>A0AAV9TXU5_9PEZI</name>
<evidence type="ECO:0000313" key="3">
    <source>
        <dbReference type="Proteomes" id="UP001375240"/>
    </source>
</evidence>
<accession>A0AAV9TXU5</accession>
<proteinExistence type="predicted"/>
<dbReference type="Proteomes" id="UP001375240">
    <property type="component" value="Unassembled WGS sequence"/>
</dbReference>
<dbReference type="EMBL" id="JAVHNQ010000019">
    <property type="protein sequence ID" value="KAK6329758.1"/>
    <property type="molecule type" value="Genomic_DNA"/>
</dbReference>
<dbReference type="AlphaFoldDB" id="A0AAV9TXU5"/>
<feature type="compositionally biased region" description="Acidic residues" evidence="1">
    <location>
        <begin position="104"/>
        <end position="129"/>
    </location>
</feature>
<feature type="region of interest" description="Disordered" evidence="1">
    <location>
        <begin position="1"/>
        <end position="41"/>
    </location>
</feature>
<gene>
    <name evidence="2" type="ORF">TWF696_003622</name>
</gene>
<organism evidence="2 3">
    <name type="scientific">Orbilia brochopaga</name>
    <dbReference type="NCBI Taxonomy" id="3140254"/>
    <lineage>
        <taxon>Eukaryota</taxon>
        <taxon>Fungi</taxon>
        <taxon>Dikarya</taxon>
        <taxon>Ascomycota</taxon>
        <taxon>Pezizomycotina</taxon>
        <taxon>Orbiliomycetes</taxon>
        <taxon>Orbiliales</taxon>
        <taxon>Orbiliaceae</taxon>
        <taxon>Orbilia</taxon>
    </lineage>
</organism>
<feature type="region of interest" description="Disordered" evidence="1">
    <location>
        <begin position="73"/>
        <end position="136"/>
    </location>
</feature>
<sequence>MAGTINDPVHLDAAPSSRPRPYTARKTVPGASPPQNDGDYHIEAIDGARYRPRYHQNLNRPAESMLNFFYERLPDDYESDDSEEYMNGETTEDEVEEQQRREEEMEVEQYEEEEEEVEYYDDDEDEDQESYASSRTMRSTTIAGLKTLKLTFKRAEKLDESIAKLPSGNGGPNDQGDRKRSLLLEAKLPEADALVQDLNRRLTDCLDLNKDLETGVVSYSKWSIEIICEDGDMISILMAYGSVARWQNNMRRSGPKTICLLSYLVPHYSQPKKVLACTEFDKRCFRLPIKFFPPGEKKMALAFMANMHIRYDAAKSKLLLSGLYHYVPVEGNVERTDFHTIRKTR</sequence>
<reference evidence="2 3" key="1">
    <citation type="submission" date="2019-10" db="EMBL/GenBank/DDBJ databases">
        <authorList>
            <person name="Palmer J.M."/>
        </authorList>
    </citation>
    <scope>NUCLEOTIDE SEQUENCE [LARGE SCALE GENOMIC DNA]</scope>
    <source>
        <strain evidence="2 3">TWF696</strain>
    </source>
</reference>